<organism evidence="3 4">
    <name type="scientific">Sporolactobacillus nakayamae</name>
    <dbReference type="NCBI Taxonomy" id="269670"/>
    <lineage>
        <taxon>Bacteria</taxon>
        <taxon>Bacillati</taxon>
        <taxon>Bacillota</taxon>
        <taxon>Bacilli</taxon>
        <taxon>Bacillales</taxon>
        <taxon>Sporolactobacillaceae</taxon>
        <taxon>Sporolactobacillus</taxon>
    </lineage>
</organism>
<evidence type="ECO:0000313" key="4">
    <source>
        <dbReference type="Proteomes" id="UP000198752"/>
    </source>
</evidence>
<name>A0A1I2Q0V4_9BACL</name>
<keyword evidence="1" id="KW-0472">Membrane</keyword>
<accession>A0A1I2Q0V4</accession>
<keyword evidence="1" id="KW-0812">Transmembrane</keyword>
<evidence type="ECO:0000256" key="1">
    <source>
        <dbReference type="SAM" id="Phobius"/>
    </source>
</evidence>
<gene>
    <name evidence="3" type="ORF">SAMN02982927_01006</name>
</gene>
<feature type="transmembrane region" description="Helical" evidence="1">
    <location>
        <begin position="102"/>
        <end position="123"/>
    </location>
</feature>
<evidence type="ECO:0000256" key="2">
    <source>
        <dbReference type="SAM" id="SignalP"/>
    </source>
</evidence>
<keyword evidence="4" id="KW-1185">Reference proteome</keyword>
<keyword evidence="1" id="KW-1133">Transmembrane helix</keyword>
<dbReference type="EMBL" id="FOOY01000006">
    <property type="protein sequence ID" value="SFG21974.1"/>
    <property type="molecule type" value="Genomic_DNA"/>
</dbReference>
<dbReference type="OrthoDB" id="2988123at2"/>
<protein>
    <recommendedName>
        <fullName evidence="5">SdpI/YhfL protein family protein</fullName>
    </recommendedName>
</protein>
<feature type="transmembrane region" description="Helical" evidence="1">
    <location>
        <begin position="129"/>
        <end position="148"/>
    </location>
</feature>
<dbReference type="STRING" id="269670.SAMN02982927_01006"/>
<feature type="transmembrane region" description="Helical" evidence="1">
    <location>
        <begin position="49"/>
        <end position="68"/>
    </location>
</feature>
<dbReference type="Proteomes" id="UP000198752">
    <property type="component" value="Unassembled WGS sequence"/>
</dbReference>
<feature type="chain" id="PRO_5039602903" description="SdpI/YhfL protein family protein" evidence="2">
    <location>
        <begin position="22"/>
        <end position="155"/>
    </location>
</feature>
<feature type="signal peptide" evidence="2">
    <location>
        <begin position="1"/>
        <end position="21"/>
    </location>
</feature>
<evidence type="ECO:0000313" key="3">
    <source>
        <dbReference type="EMBL" id="SFG21974.1"/>
    </source>
</evidence>
<proteinExistence type="predicted"/>
<evidence type="ECO:0008006" key="5">
    <source>
        <dbReference type="Google" id="ProtNLM"/>
    </source>
</evidence>
<dbReference type="RefSeq" id="WP_093670702.1">
    <property type="nucleotide sequence ID" value="NZ_FOOY01000006.1"/>
</dbReference>
<reference evidence="4" key="1">
    <citation type="submission" date="2016-10" db="EMBL/GenBank/DDBJ databases">
        <authorList>
            <person name="Varghese N."/>
            <person name="Submissions S."/>
        </authorList>
    </citation>
    <scope>NUCLEOTIDE SEQUENCE [LARGE SCALE GENOMIC DNA]</scope>
    <source>
        <strain evidence="4">ATCC 700379</strain>
    </source>
</reference>
<dbReference type="AlphaFoldDB" id="A0A1I2Q0V4"/>
<sequence length="155" mass="17896">MKRFWFSLIMSLCTISSFALAMVPLIQLTNGLADLIYSDTDNFSIEIKLIWFLPILVLGIIEGMDHLWNKRKNKSSFWIYPLVTPSDDERERAITANASHTAFLTIWAAVPICAGAMCFYPLFVEIFPIYPILVVLMIPLIQITVYYLKIRRIFL</sequence>
<keyword evidence="2" id="KW-0732">Signal</keyword>